<dbReference type="Gene3D" id="2.60.120.290">
    <property type="entry name" value="Spermadhesin, CUB domain"/>
    <property type="match status" value="1"/>
</dbReference>
<keyword evidence="3" id="KW-0812">Transmembrane</keyword>
<dbReference type="SMART" id="SM01411">
    <property type="entry name" value="Ephrin_rec_like"/>
    <property type="match status" value="2"/>
</dbReference>
<organism evidence="5">
    <name type="scientific">Chrysotila carterae</name>
    <name type="common">Marine alga</name>
    <name type="synonym">Syracosphaera carterae</name>
    <dbReference type="NCBI Taxonomy" id="13221"/>
    <lineage>
        <taxon>Eukaryota</taxon>
        <taxon>Haptista</taxon>
        <taxon>Haptophyta</taxon>
        <taxon>Prymnesiophyceae</taxon>
        <taxon>Isochrysidales</taxon>
        <taxon>Isochrysidaceae</taxon>
        <taxon>Chrysotila</taxon>
    </lineage>
</organism>
<feature type="domain" description="CUB" evidence="4">
    <location>
        <begin position="395"/>
        <end position="501"/>
    </location>
</feature>
<keyword evidence="1" id="KW-1015">Disulfide bond</keyword>
<dbReference type="SMART" id="SM00042">
    <property type="entry name" value="CUB"/>
    <property type="match status" value="1"/>
</dbReference>
<evidence type="ECO:0000259" key="4">
    <source>
        <dbReference type="PROSITE" id="PS01180"/>
    </source>
</evidence>
<evidence type="ECO:0000256" key="2">
    <source>
        <dbReference type="SAM" id="MobiDB-lite"/>
    </source>
</evidence>
<dbReference type="InterPro" id="IPR035914">
    <property type="entry name" value="Sperma_CUB_dom_sf"/>
</dbReference>
<dbReference type="SUPFAM" id="SSF49854">
    <property type="entry name" value="Spermadhesin, CUB domain"/>
    <property type="match status" value="1"/>
</dbReference>
<dbReference type="PANTHER" id="PTHR23244:SF471">
    <property type="entry name" value="GUANINE NUCLEOTIDE-BINDING PROTEIN SUBUNIT BETA 1-RELATED"/>
    <property type="match status" value="1"/>
</dbReference>
<evidence type="ECO:0000256" key="1">
    <source>
        <dbReference type="ARBA" id="ARBA00023157"/>
    </source>
</evidence>
<name>A0A7S4B1Y5_CHRCT</name>
<sequence>MHVRRLFQCAASMLCSFWAVFALVPAACIQGLALHRAQKADISIGHRRRFSALQGSPVVILGFRVLILLHTTAIAELTISWAHEAGVAAPSAAAMAVTQQPLDDTGTVGQSVWAYGGITADALGAAQLASDLWSYATRTSSWSRATPAGVTKPAALEGATLTAVGLQLCLLGGLMENKDASDAVWLFDIRSSAWTLATAAPQARAYHSATRVGTDVYLFGGTPGGSATRPLGTLHVYNVASGTWAEPFINGLSPAPRRGHAAALSAERLLLFGGQGETGVLLSDMHELDTSGSQPRWRELATFGAKPSAREGHTMSVLDEWVFVFGGNGRDGRLNDLRALSLLTLRWERPWQTGGPPAPRWGHAAVPVATAILLFGGAGTQQQLLSDAWRLRTRCDGALAIGAERGSLALSPRDARAANCTWTLTPTAPTKQVLLTFLRLSLQPGSQAVSIVDGVNGLLVGRYSGTTVPPPILSISGTLIVSFTSDEVSAADGFDASFVAVCGRGYKTSTSDGSCELCSAGTYASSANSFACHPCDRHHYVDTAGAYECNECPPNSRSVSAGSSDRGSCLCVEGYYKRVNGSDFECSPCPEGATCPGGEAGTTTPAALPGYCPRDGAYRECCSSSDCAGGVDTCEEGVDLVPIGASECATFWTKISMSLIAFSVSVACVFAFSCACWSLGFTAGLRKGLKDAYNDIYTTNLKNSAEPRELIETISPASSNSSKPNATESNMFPTYLYLQSAKQPAPIAPASVPAMPADASCGICNTNGDVGGMSASMASSLPTSAVEAISTLRLSSVEAQLFTTQEAAISKAGTGALSPTLHVQDLEEDYGGSEMSSRSNSQNLRATEVPPNREAAQHSHFTAETSTGAQRGMFHYSSDASANLHGSEAVQFVCTEPFVASSSPQRAL</sequence>
<dbReference type="PROSITE" id="PS01180">
    <property type="entry name" value="CUB"/>
    <property type="match status" value="1"/>
</dbReference>
<dbReference type="Gene3D" id="2.10.50.10">
    <property type="entry name" value="Tumor Necrosis Factor Receptor, subunit A, domain 2"/>
    <property type="match status" value="1"/>
</dbReference>
<feature type="region of interest" description="Disordered" evidence="2">
    <location>
        <begin position="828"/>
        <end position="860"/>
    </location>
</feature>
<protein>
    <recommendedName>
        <fullName evidence="4">CUB domain-containing protein</fullName>
    </recommendedName>
</protein>
<dbReference type="Pfam" id="PF07699">
    <property type="entry name" value="Ephrin_rec_like"/>
    <property type="match status" value="1"/>
</dbReference>
<dbReference type="CDD" id="cd00041">
    <property type="entry name" value="CUB"/>
    <property type="match status" value="1"/>
</dbReference>
<dbReference type="Pfam" id="PF24681">
    <property type="entry name" value="Kelch_KLHDC2_KLHL20_DRC7"/>
    <property type="match status" value="1"/>
</dbReference>
<gene>
    <name evidence="5" type="ORF">PCAR00345_LOCUS2845</name>
</gene>
<evidence type="ECO:0000313" key="5">
    <source>
        <dbReference type="EMBL" id="CAE0750260.1"/>
    </source>
</evidence>
<dbReference type="Gene3D" id="2.120.10.80">
    <property type="entry name" value="Kelch-type beta propeller"/>
    <property type="match status" value="1"/>
</dbReference>
<dbReference type="SUPFAM" id="SSF117281">
    <property type="entry name" value="Kelch motif"/>
    <property type="match status" value="1"/>
</dbReference>
<dbReference type="InterPro" id="IPR011641">
    <property type="entry name" value="Tyr-kin_ephrin_A/B_rcpt-like"/>
</dbReference>
<feature type="compositionally biased region" description="Polar residues" evidence="2">
    <location>
        <begin position="834"/>
        <end position="845"/>
    </location>
</feature>
<accession>A0A7S4B1Y5</accession>
<dbReference type="InterPro" id="IPR000859">
    <property type="entry name" value="CUB_dom"/>
</dbReference>
<proteinExistence type="predicted"/>
<keyword evidence="3" id="KW-0472">Membrane</keyword>
<dbReference type="InterPro" id="IPR015915">
    <property type="entry name" value="Kelch-typ_b-propeller"/>
</dbReference>
<evidence type="ECO:0000256" key="3">
    <source>
        <dbReference type="SAM" id="Phobius"/>
    </source>
</evidence>
<dbReference type="Pfam" id="PF00431">
    <property type="entry name" value="CUB"/>
    <property type="match status" value="1"/>
</dbReference>
<dbReference type="AlphaFoldDB" id="A0A7S4B1Y5"/>
<feature type="transmembrane region" description="Helical" evidence="3">
    <location>
        <begin position="655"/>
        <end position="680"/>
    </location>
</feature>
<keyword evidence="3" id="KW-1133">Transmembrane helix</keyword>
<dbReference type="PANTHER" id="PTHR23244">
    <property type="entry name" value="KELCH REPEAT DOMAIN"/>
    <property type="match status" value="1"/>
</dbReference>
<reference evidence="5" key="1">
    <citation type="submission" date="2021-01" db="EMBL/GenBank/DDBJ databases">
        <authorList>
            <person name="Corre E."/>
            <person name="Pelletier E."/>
            <person name="Niang G."/>
            <person name="Scheremetjew M."/>
            <person name="Finn R."/>
            <person name="Kale V."/>
            <person name="Holt S."/>
            <person name="Cochrane G."/>
            <person name="Meng A."/>
            <person name="Brown T."/>
            <person name="Cohen L."/>
        </authorList>
    </citation>
    <scope>NUCLEOTIDE SEQUENCE</scope>
    <source>
        <strain evidence="5">CCMP645</strain>
    </source>
</reference>
<dbReference type="EMBL" id="HBIZ01005016">
    <property type="protein sequence ID" value="CAE0750260.1"/>
    <property type="molecule type" value="Transcribed_RNA"/>
</dbReference>